<evidence type="ECO:0000313" key="2">
    <source>
        <dbReference type="Proteomes" id="UP001066276"/>
    </source>
</evidence>
<protein>
    <submittedName>
        <fullName evidence="1">Uncharacterized protein</fullName>
    </submittedName>
</protein>
<organism evidence="1 2">
    <name type="scientific">Pleurodeles waltl</name>
    <name type="common">Iberian ribbed newt</name>
    <dbReference type="NCBI Taxonomy" id="8319"/>
    <lineage>
        <taxon>Eukaryota</taxon>
        <taxon>Metazoa</taxon>
        <taxon>Chordata</taxon>
        <taxon>Craniata</taxon>
        <taxon>Vertebrata</taxon>
        <taxon>Euteleostomi</taxon>
        <taxon>Amphibia</taxon>
        <taxon>Batrachia</taxon>
        <taxon>Caudata</taxon>
        <taxon>Salamandroidea</taxon>
        <taxon>Salamandridae</taxon>
        <taxon>Pleurodelinae</taxon>
        <taxon>Pleurodeles</taxon>
    </lineage>
</organism>
<feature type="non-terminal residue" evidence="1">
    <location>
        <position position="1"/>
    </location>
</feature>
<proteinExistence type="predicted"/>
<sequence>PVPMLRRPSDPPAPHLCVADSLGRYGELCRPFAQYVHDSDVIPARSALSIFFSGFQHFHLSLQRCH</sequence>
<reference evidence="1" key="1">
    <citation type="journal article" date="2022" name="bioRxiv">
        <title>Sequencing and chromosome-scale assembly of the giantPleurodeles waltlgenome.</title>
        <authorList>
            <person name="Brown T."/>
            <person name="Elewa A."/>
            <person name="Iarovenko S."/>
            <person name="Subramanian E."/>
            <person name="Araus A.J."/>
            <person name="Petzold A."/>
            <person name="Susuki M."/>
            <person name="Suzuki K.-i.T."/>
            <person name="Hayashi T."/>
            <person name="Toyoda A."/>
            <person name="Oliveira C."/>
            <person name="Osipova E."/>
            <person name="Leigh N.D."/>
            <person name="Simon A."/>
            <person name="Yun M.H."/>
        </authorList>
    </citation>
    <scope>NUCLEOTIDE SEQUENCE</scope>
    <source>
        <strain evidence="1">20211129_DDA</strain>
        <tissue evidence="1">Liver</tissue>
    </source>
</reference>
<name>A0AAV7QKH3_PLEWA</name>
<comment type="caution">
    <text evidence="1">The sequence shown here is derived from an EMBL/GenBank/DDBJ whole genome shotgun (WGS) entry which is preliminary data.</text>
</comment>
<gene>
    <name evidence="1" type="ORF">NDU88_007358</name>
</gene>
<feature type="non-terminal residue" evidence="1">
    <location>
        <position position="66"/>
    </location>
</feature>
<accession>A0AAV7QKH3</accession>
<dbReference type="EMBL" id="JANPWB010000010">
    <property type="protein sequence ID" value="KAJ1141021.1"/>
    <property type="molecule type" value="Genomic_DNA"/>
</dbReference>
<keyword evidence="2" id="KW-1185">Reference proteome</keyword>
<evidence type="ECO:0000313" key="1">
    <source>
        <dbReference type="EMBL" id="KAJ1141021.1"/>
    </source>
</evidence>
<dbReference type="Proteomes" id="UP001066276">
    <property type="component" value="Chromosome 6"/>
</dbReference>
<dbReference type="AlphaFoldDB" id="A0AAV7QKH3"/>